<dbReference type="EMBL" id="SDPW01000001">
    <property type="protein sequence ID" value="RXZ54781.1"/>
    <property type="molecule type" value="Genomic_DNA"/>
</dbReference>
<keyword evidence="1" id="KW-0472">Membrane</keyword>
<keyword evidence="3" id="KW-1185">Reference proteome</keyword>
<dbReference type="GO" id="GO:0016705">
    <property type="term" value="F:oxidoreductase activity, acting on paired donors, with incorporation or reduction of molecular oxygen"/>
    <property type="evidence" value="ECO:0007669"/>
    <property type="project" value="InterPro"/>
</dbReference>
<evidence type="ECO:0008006" key="4">
    <source>
        <dbReference type="Google" id="ProtNLM"/>
    </source>
</evidence>
<dbReference type="InterPro" id="IPR017972">
    <property type="entry name" value="Cyt_P450_CS"/>
</dbReference>
<feature type="transmembrane region" description="Helical" evidence="1">
    <location>
        <begin position="64"/>
        <end position="86"/>
    </location>
</feature>
<proteinExistence type="predicted"/>
<protein>
    <recommendedName>
        <fullName evidence="4">ABC transporter permease</fullName>
    </recommendedName>
</protein>
<keyword evidence="1" id="KW-0812">Transmembrane</keyword>
<dbReference type="Pfam" id="PF06541">
    <property type="entry name" value="ABC_trans_CmpB"/>
    <property type="match status" value="1"/>
</dbReference>
<feature type="transmembrane region" description="Helical" evidence="1">
    <location>
        <begin position="165"/>
        <end position="184"/>
    </location>
</feature>
<evidence type="ECO:0000313" key="3">
    <source>
        <dbReference type="Proteomes" id="UP000293345"/>
    </source>
</evidence>
<organism evidence="2 3">
    <name type="scientific">Senegalimassilia faecalis</name>
    <dbReference type="NCBI Taxonomy" id="2509433"/>
    <lineage>
        <taxon>Bacteria</taxon>
        <taxon>Bacillati</taxon>
        <taxon>Actinomycetota</taxon>
        <taxon>Coriobacteriia</taxon>
        <taxon>Coriobacteriales</taxon>
        <taxon>Coriobacteriaceae</taxon>
        <taxon>Senegalimassilia</taxon>
    </lineage>
</organism>
<comment type="caution">
    <text evidence="2">The sequence shown here is derived from an EMBL/GenBank/DDBJ whole genome shotgun (WGS) entry which is preliminary data.</text>
</comment>
<keyword evidence="1" id="KW-1133">Transmembrane helix</keyword>
<feature type="transmembrane region" description="Helical" evidence="1">
    <location>
        <begin position="205"/>
        <end position="225"/>
    </location>
</feature>
<gene>
    <name evidence="2" type="ORF">ET524_10045</name>
</gene>
<evidence type="ECO:0000256" key="1">
    <source>
        <dbReference type="SAM" id="Phobius"/>
    </source>
</evidence>
<sequence>MGKHAMFHRKDFGTAEEARVFASGASAGDAVCAISEDAEVSYDARASAREATAPEAIKLDLYHLVWIFTVCCVVGLIGETVVSYFVDGRWEDRAGFLWGPFSPIYGVGGVLMTVTLSRLSEARGGVLFGVAALVGAGFEWFAGWFWENAFGIVAWDYSSQPFNLGGHTCLGMALVWGAAGVAWMKLVLPVLQRAADVVPVSWRGVFAWGLLAFFLVDTAMTFLAFDCWMNRLAGVEPAGPVQLFFADHYGNAVMEGRFQTMSMYPVLANFR</sequence>
<evidence type="ECO:0000313" key="2">
    <source>
        <dbReference type="EMBL" id="RXZ54781.1"/>
    </source>
</evidence>
<feature type="transmembrane region" description="Helical" evidence="1">
    <location>
        <begin position="126"/>
        <end position="145"/>
    </location>
</feature>
<dbReference type="Proteomes" id="UP000293345">
    <property type="component" value="Unassembled WGS sequence"/>
</dbReference>
<dbReference type="GO" id="GO:0005506">
    <property type="term" value="F:iron ion binding"/>
    <property type="evidence" value="ECO:0007669"/>
    <property type="project" value="InterPro"/>
</dbReference>
<accession>A0A4Q2K3V5</accession>
<reference evidence="2 3" key="1">
    <citation type="submission" date="2019-01" db="EMBL/GenBank/DDBJ databases">
        <title>Senegalimassilia sp. nov. KGMB04484 isolated human feces.</title>
        <authorList>
            <person name="Han K.-I."/>
            <person name="Kim J.-S."/>
            <person name="Lee K.C."/>
            <person name="Suh M.K."/>
            <person name="Eom M.K."/>
            <person name="Lee J.H."/>
            <person name="Park S.-H."/>
            <person name="Kang S.W."/>
            <person name="Park J.-E."/>
            <person name="Oh B.S."/>
            <person name="Yu S.Y."/>
            <person name="Choi S.-H."/>
            <person name="Lee D.H."/>
            <person name="Yoon H."/>
            <person name="Kim B.-Y."/>
            <person name="Lee J.H."/>
            <person name="Lee J.-S."/>
        </authorList>
    </citation>
    <scope>NUCLEOTIDE SEQUENCE [LARGE SCALE GENOMIC DNA]</scope>
    <source>
        <strain evidence="2 3">KGMB04484</strain>
    </source>
</reference>
<feature type="transmembrane region" description="Helical" evidence="1">
    <location>
        <begin position="98"/>
        <end position="119"/>
    </location>
</feature>
<dbReference type="PROSITE" id="PS00086">
    <property type="entry name" value="CYTOCHROME_P450"/>
    <property type="match status" value="1"/>
</dbReference>
<dbReference type="AlphaFoldDB" id="A0A4Q2K3V5"/>
<dbReference type="InterPro" id="IPR010540">
    <property type="entry name" value="CmpB_TMEM229"/>
</dbReference>
<name>A0A4Q2K3V5_9ACTN</name>